<keyword evidence="6" id="KW-0333">Golgi apparatus</keyword>
<comment type="subcellular location">
    <subcellularLocation>
        <location evidence="6">Golgi apparatus</location>
        <location evidence="6">Golgi stack membrane</location>
        <topology evidence="6">Single-pass type II membrane protein</topology>
    </subcellularLocation>
</comment>
<dbReference type="Pfam" id="PF03254">
    <property type="entry name" value="XG_FTase"/>
    <property type="match status" value="1"/>
</dbReference>
<dbReference type="AlphaFoldDB" id="A0AAQ3KH73"/>
<evidence type="ECO:0000256" key="3">
    <source>
        <dbReference type="ARBA" id="ARBA00022679"/>
    </source>
</evidence>
<dbReference type="EC" id="2.4.1.-" evidence="6"/>
<keyword evidence="4" id="KW-0325">Glycoprotein</keyword>
<dbReference type="GO" id="GO:0032580">
    <property type="term" value="C:Golgi cisterna membrane"/>
    <property type="evidence" value="ECO:0007669"/>
    <property type="project" value="UniProtKB-SubCell"/>
</dbReference>
<keyword evidence="3 6" id="KW-0808">Transferase</keyword>
<keyword evidence="6" id="KW-0472">Membrane</keyword>
<dbReference type="GO" id="GO:0008107">
    <property type="term" value="F:galactoside 2-alpha-L-fucosyltransferase activity"/>
    <property type="evidence" value="ECO:0007669"/>
    <property type="project" value="InterPro"/>
</dbReference>
<gene>
    <name evidence="7" type="ORF">Cni_G17538</name>
</gene>
<dbReference type="GO" id="GO:0009969">
    <property type="term" value="P:xyloglucan biosynthetic process"/>
    <property type="evidence" value="ECO:0007669"/>
    <property type="project" value="TreeGrafter"/>
</dbReference>
<keyword evidence="6" id="KW-1133">Transmembrane helix</keyword>
<comment type="similarity">
    <text evidence="1 6">Belongs to the glycosyltransferase 37 family.</text>
</comment>
<name>A0AAQ3KH73_9LILI</name>
<dbReference type="Proteomes" id="UP001327560">
    <property type="component" value="Chromosome 5"/>
</dbReference>
<evidence type="ECO:0000256" key="2">
    <source>
        <dbReference type="ARBA" id="ARBA00022676"/>
    </source>
</evidence>
<keyword evidence="2 6" id="KW-0328">Glycosyltransferase</keyword>
<evidence type="ECO:0000313" key="7">
    <source>
        <dbReference type="EMBL" id="WOL08785.1"/>
    </source>
</evidence>
<evidence type="ECO:0000313" key="8">
    <source>
        <dbReference type="Proteomes" id="UP001327560"/>
    </source>
</evidence>
<evidence type="ECO:0000256" key="4">
    <source>
        <dbReference type="ARBA" id="ARBA00023180"/>
    </source>
</evidence>
<evidence type="ECO:0000256" key="1">
    <source>
        <dbReference type="ARBA" id="ARBA00010481"/>
    </source>
</evidence>
<feature type="transmembrane region" description="Helical" evidence="6">
    <location>
        <begin position="90"/>
        <end position="114"/>
    </location>
</feature>
<dbReference type="InterPro" id="IPR004938">
    <property type="entry name" value="XG_FTase"/>
</dbReference>
<dbReference type="GO" id="GO:0071555">
    <property type="term" value="P:cell wall organization"/>
    <property type="evidence" value="ECO:0007669"/>
    <property type="project" value="UniProtKB-UniRule"/>
</dbReference>
<accession>A0AAQ3KH73</accession>
<keyword evidence="8" id="KW-1185">Reference proteome</keyword>
<keyword evidence="6" id="KW-0812">Transmembrane</keyword>
<evidence type="ECO:0000256" key="6">
    <source>
        <dbReference type="RuleBase" id="RU367004"/>
    </source>
</evidence>
<proteinExistence type="inferred from homology"/>
<dbReference type="PANTHER" id="PTHR31889">
    <property type="entry name" value="FUCOSYLTRANSFERASE 2-RELATED"/>
    <property type="match status" value="1"/>
</dbReference>
<keyword evidence="5 6" id="KW-0961">Cell wall biogenesis/degradation</keyword>
<dbReference type="GO" id="GO:0042546">
    <property type="term" value="P:cell wall biogenesis"/>
    <property type="evidence" value="ECO:0007669"/>
    <property type="project" value="InterPro"/>
</dbReference>
<dbReference type="PANTHER" id="PTHR31889:SF2">
    <property type="entry name" value="FUCOSYLTRANSFERASE 3"/>
    <property type="match status" value="1"/>
</dbReference>
<dbReference type="EMBL" id="CP136894">
    <property type="protein sequence ID" value="WOL08785.1"/>
    <property type="molecule type" value="Genomic_DNA"/>
</dbReference>
<organism evidence="7 8">
    <name type="scientific">Canna indica</name>
    <name type="common">Indian-shot</name>
    <dbReference type="NCBI Taxonomy" id="4628"/>
    <lineage>
        <taxon>Eukaryota</taxon>
        <taxon>Viridiplantae</taxon>
        <taxon>Streptophyta</taxon>
        <taxon>Embryophyta</taxon>
        <taxon>Tracheophyta</taxon>
        <taxon>Spermatophyta</taxon>
        <taxon>Magnoliopsida</taxon>
        <taxon>Liliopsida</taxon>
        <taxon>Zingiberales</taxon>
        <taxon>Cannaceae</taxon>
        <taxon>Canna</taxon>
    </lineage>
</organism>
<comment type="function">
    <text evidence="6">May be involved in cell wall biosynthesis.</text>
</comment>
<evidence type="ECO:0000256" key="5">
    <source>
        <dbReference type="ARBA" id="ARBA00023316"/>
    </source>
</evidence>
<protein>
    <recommendedName>
        <fullName evidence="6">Fucosyltransferase</fullName>
        <ecNumber evidence="6">2.4.1.-</ecNumber>
    </recommendedName>
</protein>
<reference evidence="7 8" key="1">
    <citation type="submission" date="2023-10" db="EMBL/GenBank/DDBJ databases">
        <title>Chromosome-scale genome assembly provides insights into flower coloration mechanisms of Canna indica.</title>
        <authorList>
            <person name="Li C."/>
        </authorList>
    </citation>
    <scope>NUCLEOTIDE SEQUENCE [LARGE SCALE GENOMIC DNA]</scope>
    <source>
        <tissue evidence="7">Flower</tissue>
    </source>
</reference>
<sequence length="610" mass="69442">MEKAPLTSFNATQPNHVNTSVLLHLTRRILHHLELSSLIIRTSGSRHHGNGLKHMRKKEMNMEGKRIRISTDVEMQACSKLDHPKRTISLVLKPGTLMLTCLIFLPLLVLVLGATRNPSLKWLFSVGITSGIGSKNSSLAFVTDAPKDKLLGGLLSPDFDESSCLSRYQSALYWKQLSNTPSPYLIAKLRSYEALHRRCGPNTEPYKNAIQQLKSNHSAGRMECNYVVWVPSDGLGNRIMTIVSVFLYALLNDKVLLTHHSDDFRDLFCEPFPESSWVLPSDFPVKDLENLYTYTPWSSKNVLRKKVDTKNVLPPGYLYVHLTHDARFSDHSFFCEEYQQLLQSFPWLLLRSNQYFVPALFRSSQYEKELSLLFPETTSVFHHLGRYLLHPTNSVWGYITRYYDAYLVHAEERVGLQIRIFPNVRISSDQMLDQILNCSLYEKLLPGIDSEGAVNPATWGGKLKAVLVTTLYSGYFEKLRNMYYEHATTTGELIAVYQPSHEEKQHTEQQNHNKKALMEMYLLSFSDSLITSGCSTFGYVAQGLGGLKPWILLRPEKESPACARAVSMEPCFHAPRAYQCIAETGRNAREEVARHVRQCEDVAEGLKIVD</sequence>